<evidence type="ECO:0000256" key="3">
    <source>
        <dbReference type="PROSITE-ProRule" id="PRU00192"/>
    </source>
</evidence>
<feature type="domain" description="B box-type" evidence="6">
    <location>
        <begin position="216"/>
        <end position="266"/>
    </location>
</feature>
<name>A0A6J7ZUH3_MYTCO</name>
<sequence length="1111" mass="127422">MPQVNKENFDEEDLVEKTIDVLREKKEEKEIEDEEMQDVIETSKISPDRATYAYKGTKMESSKEEVPHEMLMPQFNEKNSEEEDLVENMVDVLYEIEVEEEIEKEVMQDVIETRKIPQVKVYHAYIGQGMKVEKGEVLLLIQRTNSDWWQIRKDNGTEGFVPANYVKEIQPKVSQKVIRKPTKVKEKVKVKKTVMKKEVVKNNLGKANKMIMASFSSDDFCTLCLDDDVTRQAVTRCAECEVFLCPECENHHRMSRLSKYHRIMPIEDFHKLPAFMKEISSQCKDHDKKFELYCSFHACPCCVQCVTDHQKCQDMKPLSDILSNAKSSVHLLEKDLKNMKEKLEMIINHLKNGNVKNNFQNAKAIEEIHFMRKSIDEYLNRLEQQFLDTLESKHSNLKSNMNPLIKNIEHQSVKMHKLLEEFLKMKQYATKLQIYTGVREIEKTTSIAAKYIEDLKSGGHLNRYNIEFKISFALRSILQDVKSFGEIEIINSFSTFHLWGGGSDQTQHGDQTVFKIKQAMPLMKTRTILDDIGPINVYDCRVPADDKKQTISSSSCSDFCTFCQDDNVTSQAVTICTECEVFLCQECEKHHRKVRLSQHHKTMSIEDFHKLPAFVKDISIQCKDHNMKYELFCSFHSCPCCVKCVSKHQKCQNMKPLSDIISQIKSSASVYLCENDLKDLIENFEVILFYLKRRIDENNIQRTNAVEESRTIRRSIDDYLNGLEQQILVDLKTKRSTLKSNMNTLLKHIGHQSNKISNLQEKLSKMTQYATELQMFVGLEEFEKATSEVEIYVDDLKSGGHLNENTLEIKVASHLQSISEVVKSFGEINITTSSCSVQLKTGRNDQAQDVVPGIEQIQPSLVRTLTDEIGPINICACCILPDSNFLILEYPQKQLLLFSHDGIFIKTVVTFNEFTGDLCLVRNDTVAVTFESNVNNQTAIVNMEKNEITKTIEISHDCLAVTSNGQMLVISGVGTKKSTLINLKDMSLKILEGVWGNRISLFKENIYCTDNEQKKVNCYNMTGEPIWTFMDNEINNPSGLALDINGFVYIASFGNNTIVVVSPDGKTKKTIQPEADGIIKPTGIDINRNTGMMIVPCQLLQDKPRILFYRI</sequence>
<feature type="domain" description="SH3" evidence="5">
    <location>
        <begin position="114"/>
        <end position="171"/>
    </location>
</feature>
<feature type="coiled-coil region" evidence="4">
    <location>
        <begin position="322"/>
        <end position="349"/>
    </location>
</feature>
<evidence type="ECO:0000313" key="7">
    <source>
        <dbReference type="EMBL" id="CAC5355939.1"/>
    </source>
</evidence>
<dbReference type="InterPro" id="IPR001452">
    <property type="entry name" value="SH3_domain"/>
</dbReference>
<dbReference type="PANTHER" id="PTHR25462:SF296">
    <property type="entry name" value="MEIOTIC P26, ISOFORM F"/>
    <property type="match status" value="1"/>
</dbReference>
<accession>A0A6J7ZUH3</accession>
<reference evidence="7 8" key="1">
    <citation type="submission" date="2020-06" db="EMBL/GenBank/DDBJ databases">
        <authorList>
            <person name="Li R."/>
            <person name="Bekaert M."/>
        </authorList>
    </citation>
    <scope>NUCLEOTIDE SEQUENCE [LARGE SCALE GENOMIC DNA]</scope>
    <source>
        <strain evidence="8">wild</strain>
    </source>
</reference>
<dbReference type="Gene3D" id="3.30.160.60">
    <property type="entry name" value="Classic Zinc Finger"/>
    <property type="match status" value="2"/>
</dbReference>
<dbReference type="InterPro" id="IPR036028">
    <property type="entry name" value="SH3-like_dom_sf"/>
</dbReference>
<protein>
    <submittedName>
        <fullName evidence="7">SPTB</fullName>
    </submittedName>
</protein>
<evidence type="ECO:0000256" key="2">
    <source>
        <dbReference type="PROSITE-ProRule" id="PRU00024"/>
    </source>
</evidence>
<keyword evidence="4" id="KW-0175">Coiled coil</keyword>
<evidence type="ECO:0000259" key="6">
    <source>
        <dbReference type="PROSITE" id="PS50119"/>
    </source>
</evidence>
<dbReference type="CDD" id="cd19757">
    <property type="entry name" value="Bbox1"/>
    <property type="match status" value="1"/>
</dbReference>
<organism evidence="7 8">
    <name type="scientific">Mytilus coruscus</name>
    <name type="common">Sea mussel</name>
    <dbReference type="NCBI Taxonomy" id="42192"/>
    <lineage>
        <taxon>Eukaryota</taxon>
        <taxon>Metazoa</taxon>
        <taxon>Spiralia</taxon>
        <taxon>Lophotrochozoa</taxon>
        <taxon>Mollusca</taxon>
        <taxon>Bivalvia</taxon>
        <taxon>Autobranchia</taxon>
        <taxon>Pteriomorphia</taxon>
        <taxon>Mytilida</taxon>
        <taxon>Mytiloidea</taxon>
        <taxon>Mytilidae</taxon>
        <taxon>Mytilinae</taxon>
        <taxon>Mytilus</taxon>
    </lineage>
</organism>
<dbReference type="Proteomes" id="UP000507470">
    <property type="component" value="Unassembled WGS sequence"/>
</dbReference>
<feature type="domain" description="B box-type" evidence="6">
    <location>
        <begin position="555"/>
        <end position="605"/>
    </location>
</feature>
<dbReference type="Gene3D" id="2.120.10.30">
    <property type="entry name" value="TolB, C-terminal domain"/>
    <property type="match status" value="1"/>
</dbReference>
<dbReference type="InterPro" id="IPR011042">
    <property type="entry name" value="6-blade_b-propeller_TolB-like"/>
</dbReference>
<keyword evidence="2" id="KW-0862">Zinc</keyword>
<dbReference type="GO" id="GO:0008270">
    <property type="term" value="F:zinc ion binding"/>
    <property type="evidence" value="ECO:0007669"/>
    <property type="project" value="UniProtKB-KW"/>
</dbReference>
<dbReference type="InterPro" id="IPR047153">
    <property type="entry name" value="TRIM45/56/19-like"/>
</dbReference>
<dbReference type="CDD" id="cd19776">
    <property type="entry name" value="Bbox2_TRIM25_C-IV"/>
    <property type="match status" value="1"/>
</dbReference>
<dbReference type="SMART" id="SM00326">
    <property type="entry name" value="SH3"/>
    <property type="match status" value="1"/>
</dbReference>
<dbReference type="PROSITE" id="PS50002">
    <property type="entry name" value="SH3"/>
    <property type="match status" value="1"/>
</dbReference>
<dbReference type="AlphaFoldDB" id="A0A6J7ZUH3"/>
<dbReference type="EMBL" id="CACVKT020000102">
    <property type="protein sequence ID" value="CAC5355939.1"/>
    <property type="molecule type" value="Genomic_DNA"/>
</dbReference>
<evidence type="ECO:0000313" key="8">
    <source>
        <dbReference type="Proteomes" id="UP000507470"/>
    </source>
</evidence>
<proteinExistence type="predicted"/>
<dbReference type="Gene3D" id="2.30.30.40">
    <property type="entry name" value="SH3 Domains"/>
    <property type="match status" value="1"/>
</dbReference>
<dbReference type="InterPro" id="IPR000315">
    <property type="entry name" value="Znf_B-box"/>
</dbReference>
<keyword evidence="2" id="KW-0863">Zinc-finger</keyword>
<dbReference type="OrthoDB" id="6081500at2759"/>
<feature type="coiled-coil region" evidence="4">
    <location>
        <begin position="12"/>
        <end position="42"/>
    </location>
</feature>
<keyword evidence="1 3" id="KW-0728">SH3 domain</keyword>
<dbReference type="SUPFAM" id="SSF50044">
    <property type="entry name" value="SH3-domain"/>
    <property type="match status" value="1"/>
</dbReference>
<evidence type="ECO:0000256" key="1">
    <source>
        <dbReference type="ARBA" id="ARBA00022443"/>
    </source>
</evidence>
<evidence type="ECO:0000259" key="5">
    <source>
        <dbReference type="PROSITE" id="PS50002"/>
    </source>
</evidence>
<dbReference type="PANTHER" id="PTHR25462">
    <property type="entry name" value="BONUS, ISOFORM C-RELATED"/>
    <property type="match status" value="1"/>
</dbReference>
<dbReference type="SUPFAM" id="SSF101898">
    <property type="entry name" value="NHL repeat"/>
    <property type="match status" value="1"/>
</dbReference>
<evidence type="ECO:0000256" key="4">
    <source>
        <dbReference type="SAM" id="Coils"/>
    </source>
</evidence>
<dbReference type="Pfam" id="PF14604">
    <property type="entry name" value="SH3_9"/>
    <property type="match status" value="1"/>
</dbReference>
<keyword evidence="2" id="KW-0479">Metal-binding</keyword>
<dbReference type="PROSITE" id="PS50119">
    <property type="entry name" value="ZF_BBOX"/>
    <property type="match status" value="2"/>
</dbReference>
<keyword evidence="8" id="KW-1185">Reference proteome</keyword>
<gene>
    <name evidence="7" type="ORF">MCOR_371</name>
</gene>